<evidence type="ECO:0000259" key="2">
    <source>
        <dbReference type="Pfam" id="PF01702"/>
    </source>
</evidence>
<dbReference type="SUPFAM" id="SSF51713">
    <property type="entry name" value="tRNA-guanine transglycosylase"/>
    <property type="match status" value="1"/>
</dbReference>
<dbReference type="AlphaFoldDB" id="A0A150J783"/>
<name>A0A150J783_9EURY</name>
<sequence length="352" mass="40772">MESISKIKTSNGDIKTPALLPVCALTYGVWDVFIEEKVTPPWKLSEATLFSLEYVRNTKYEEKVINGFHKLFTDKKPIFVDSGGFQSMKKGIERDPIDVLRFQEKLQADIAATFDYPVPLNVKQSEYIKMLEKSIESANLALENKKRDEMLLYSCVHGFSEEEIDWYFSKLSDGFDGYAMGSLVPRKNDYKTLIDIIYKAKIHAHERGKPLHIFGVTGFPMLYALSYMGIETMDSWTYLVASIYKEYIHPQTLKRVRMRKTGKIPECDCFICKEFGMNDFLGATSVPQAYLAIHNLNIFLREMNLIKESISENNFDDLVNIKSKDNERIKKVCDYAKRHISNKNLQYRITEF</sequence>
<dbReference type="GO" id="GO:0002099">
    <property type="term" value="P:tRNA wobble guanine modification"/>
    <property type="evidence" value="ECO:0007669"/>
    <property type="project" value="TreeGrafter"/>
</dbReference>
<dbReference type="EC" id="2.4.2.48" evidence="3"/>
<evidence type="ECO:0000256" key="1">
    <source>
        <dbReference type="ARBA" id="ARBA00022694"/>
    </source>
</evidence>
<organism evidence="3 4">
    <name type="scientific">Candidatus Methanofastidiosum methylothiophilum</name>
    <dbReference type="NCBI Taxonomy" id="1705564"/>
    <lineage>
        <taxon>Archaea</taxon>
        <taxon>Methanobacteriati</taxon>
        <taxon>Methanobacteriota</taxon>
        <taxon>Stenosarchaea group</taxon>
        <taxon>Candidatus Methanofastidiosia</taxon>
        <taxon>Candidatus Methanofastidiosales</taxon>
        <taxon>Candidatus Methanofastidiosaceae</taxon>
        <taxon>Candidatus Methanofastidiosum</taxon>
    </lineage>
</organism>
<dbReference type="PANTHER" id="PTHR46499:SF1">
    <property type="entry name" value="QUEUINE TRNA-RIBOSYLTRANSFERASE"/>
    <property type="match status" value="1"/>
</dbReference>
<feature type="domain" description="tRNA-guanine(15) transglycosylase-like" evidence="2">
    <location>
        <begin position="4"/>
        <end position="321"/>
    </location>
</feature>
<evidence type="ECO:0000313" key="4">
    <source>
        <dbReference type="Proteomes" id="UP000075578"/>
    </source>
</evidence>
<keyword evidence="3" id="KW-0328">Glycosyltransferase</keyword>
<keyword evidence="1" id="KW-0819">tRNA processing</keyword>
<proteinExistence type="predicted"/>
<dbReference type="GO" id="GO:0005737">
    <property type="term" value="C:cytoplasm"/>
    <property type="evidence" value="ECO:0007669"/>
    <property type="project" value="TreeGrafter"/>
</dbReference>
<comment type="caution">
    <text evidence="3">The sequence shown here is derived from an EMBL/GenBank/DDBJ whole genome shotgun (WGS) entry which is preliminary data.</text>
</comment>
<dbReference type="InterPro" id="IPR050076">
    <property type="entry name" value="ArchSynthase1/Queuine_TRR"/>
</dbReference>
<gene>
    <name evidence="3" type="primary">tgtA_1</name>
    <name evidence="3" type="ORF">AMQ74_00557</name>
</gene>
<dbReference type="InterPro" id="IPR002616">
    <property type="entry name" value="tRNA_ribo_trans-like"/>
</dbReference>
<protein>
    <submittedName>
        <fullName evidence="3">tRNA-guanine(15) transglycosylase</fullName>
        <ecNumber evidence="3">2.4.2.48</ecNumber>
    </submittedName>
</protein>
<accession>A0A150J783</accession>
<evidence type="ECO:0000313" key="3">
    <source>
        <dbReference type="EMBL" id="KYC52985.1"/>
    </source>
</evidence>
<dbReference type="GO" id="GO:0016757">
    <property type="term" value="F:glycosyltransferase activity"/>
    <property type="evidence" value="ECO:0007669"/>
    <property type="project" value="UniProtKB-KW"/>
</dbReference>
<dbReference type="NCBIfam" id="TIGR00449">
    <property type="entry name" value="tgt_general"/>
    <property type="match status" value="1"/>
</dbReference>
<reference evidence="3 4" key="1">
    <citation type="journal article" date="2016" name="ISME J.">
        <title>Chasing the elusive Euryarchaeota class WSA2: genomes reveal a uniquely fastidious methyl-reducing methanogen.</title>
        <authorList>
            <person name="Nobu M.K."/>
            <person name="Narihiro T."/>
            <person name="Kuroda K."/>
            <person name="Mei R."/>
            <person name="Liu W.T."/>
        </authorList>
    </citation>
    <scope>NUCLEOTIDE SEQUENCE [LARGE SCALE GENOMIC DNA]</scope>
    <source>
        <strain evidence="3">U1lsi0528_Bin089</strain>
    </source>
</reference>
<dbReference type="Gene3D" id="3.20.20.105">
    <property type="entry name" value="Queuine tRNA-ribosyltransferase-like"/>
    <property type="match status" value="1"/>
</dbReference>
<dbReference type="PANTHER" id="PTHR46499">
    <property type="entry name" value="QUEUINE TRNA-RIBOSYLTRANSFERASE"/>
    <property type="match status" value="1"/>
</dbReference>
<keyword evidence="3" id="KW-0808">Transferase</keyword>
<dbReference type="EMBL" id="LNGD01000020">
    <property type="protein sequence ID" value="KYC52985.1"/>
    <property type="molecule type" value="Genomic_DNA"/>
</dbReference>
<dbReference type="Proteomes" id="UP000075578">
    <property type="component" value="Unassembled WGS sequence"/>
</dbReference>
<dbReference type="InterPro" id="IPR036511">
    <property type="entry name" value="TGT-like_sf"/>
</dbReference>
<dbReference type="Pfam" id="PF01702">
    <property type="entry name" value="TGT"/>
    <property type="match status" value="1"/>
</dbReference>